<dbReference type="FunFam" id="3.40.50.1820:FF:000003">
    <property type="entry name" value="Dipeptidyl peptidase 4"/>
    <property type="match status" value="1"/>
</dbReference>
<sequence>MLVYVYGGPNSVQISDAFTLGWGAYLTTNRSIIYALIDGRGSGLKGDDMKFSVYRRLGSVEIEDQILVTITLQSRFPYIDQTRTAIWGWSYGGYATAMTLAIDRLAIFKCGASVAPVTSWIYYDSIYTERYMGLPSLEDNQQGYNNSDVTRLVENFRGKQFYLLHGNADDNVHYLQAMELSRALELANILFRQQSYPDENHSLRSVLLHVYTSMDQFWAQCFDLDNFAAYG</sequence>
<organism evidence="5 6">
    <name type="scientific">Cryptotermes secundus</name>
    <dbReference type="NCBI Taxonomy" id="105785"/>
    <lineage>
        <taxon>Eukaryota</taxon>
        <taxon>Metazoa</taxon>
        <taxon>Ecdysozoa</taxon>
        <taxon>Arthropoda</taxon>
        <taxon>Hexapoda</taxon>
        <taxon>Insecta</taxon>
        <taxon>Pterygota</taxon>
        <taxon>Neoptera</taxon>
        <taxon>Polyneoptera</taxon>
        <taxon>Dictyoptera</taxon>
        <taxon>Blattodea</taxon>
        <taxon>Blattoidea</taxon>
        <taxon>Termitoidae</taxon>
        <taxon>Kalotermitidae</taxon>
        <taxon>Cryptotermitinae</taxon>
        <taxon>Cryptotermes</taxon>
    </lineage>
</organism>
<evidence type="ECO:0000313" key="5">
    <source>
        <dbReference type="EMBL" id="PNF24642.1"/>
    </source>
</evidence>
<evidence type="ECO:0000313" key="6">
    <source>
        <dbReference type="Proteomes" id="UP000235965"/>
    </source>
</evidence>
<evidence type="ECO:0000256" key="3">
    <source>
        <dbReference type="ARBA" id="ARBA00072929"/>
    </source>
</evidence>
<dbReference type="InterPro" id="IPR001375">
    <property type="entry name" value="Peptidase_S9_cat"/>
</dbReference>
<protein>
    <recommendedName>
        <fullName evidence="3">Venom dipeptidyl peptidase 4</fullName>
    </recommendedName>
</protein>
<dbReference type="GO" id="GO:0008236">
    <property type="term" value="F:serine-type peptidase activity"/>
    <property type="evidence" value="ECO:0007669"/>
    <property type="project" value="InterPro"/>
</dbReference>
<proteinExistence type="inferred from homology"/>
<gene>
    <name evidence="5" type="ORF">B7P43_G00739</name>
</gene>
<dbReference type="Gene3D" id="3.40.50.1820">
    <property type="entry name" value="alpha/beta hydrolase"/>
    <property type="match status" value="1"/>
</dbReference>
<dbReference type="GO" id="GO:0006508">
    <property type="term" value="P:proteolysis"/>
    <property type="evidence" value="ECO:0007669"/>
    <property type="project" value="InterPro"/>
</dbReference>
<dbReference type="OrthoDB" id="16520at2759"/>
<dbReference type="PANTHER" id="PTHR11731">
    <property type="entry name" value="PROTEASE FAMILY S9B,C DIPEPTIDYL-PEPTIDASE IV-RELATED"/>
    <property type="match status" value="1"/>
</dbReference>
<dbReference type="InterPro" id="IPR050278">
    <property type="entry name" value="Serine_Prot_S9B/DPPIV"/>
</dbReference>
<feature type="domain" description="Peptidase S9 prolyl oligopeptidase catalytic" evidence="4">
    <location>
        <begin position="21"/>
        <end position="223"/>
    </location>
</feature>
<keyword evidence="2" id="KW-0325">Glycoprotein</keyword>
<dbReference type="Pfam" id="PF00326">
    <property type="entry name" value="Peptidase_S9"/>
    <property type="match status" value="1"/>
</dbReference>
<dbReference type="PANTHER" id="PTHR11731:SF154">
    <property type="entry name" value="VENOM DIPEPTIDYL PEPTIDASE 4-LIKE PROTEIN"/>
    <property type="match status" value="1"/>
</dbReference>
<dbReference type="GO" id="GO:0008239">
    <property type="term" value="F:dipeptidyl-peptidase activity"/>
    <property type="evidence" value="ECO:0007669"/>
    <property type="project" value="TreeGrafter"/>
</dbReference>
<dbReference type="InterPro" id="IPR029058">
    <property type="entry name" value="AB_hydrolase_fold"/>
</dbReference>
<reference evidence="5 6" key="1">
    <citation type="submission" date="2017-12" db="EMBL/GenBank/DDBJ databases">
        <title>Hemimetabolous genomes reveal molecular basis of termite eusociality.</title>
        <authorList>
            <person name="Harrison M.C."/>
            <person name="Jongepier E."/>
            <person name="Robertson H.M."/>
            <person name="Arning N."/>
            <person name="Bitard-Feildel T."/>
            <person name="Chao H."/>
            <person name="Childers C.P."/>
            <person name="Dinh H."/>
            <person name="Doddapaneni H."/>
            <person name="Dugan S."/>
            <person name="Gowin J."/>
            <person name="Greiner C."/>
            <person name="Han Y."/>
            <person name="Hu H."/>
            <person name="Hughes D.S.T."/>
            <person name="Huylmans A.-K."/>
            <person name="Kemena C."/>
            <person name="Kremer L.P.M."/>
            <person name="Lee S.L."/>
            <person name="Lopez-Ezquerra A."/>
            <person name="Mallet L."/>
            <person name="Monroy-Kuhn J.M."/>
            <person name="Moser A."/>
            <person name="Murali S.C."/>
            <person name="Muzny D.M."/>
            <person name="Otani S."/>
            <person name="Piulachs M.-D."/>
            <person name="Poelchau M."/>
            <person name="Qu J."/>
            <person name="Schaub F."/>
            <person name="Wada-Katsumata A."/>
            <person name="Worley K.C."/>
            <person name="Xie Q."/>
            <person name="Ylla G."/>
            <person name="Poulsen M."/>
            <person name="Gibbs R.A."/>
            <person name="Schal C."/>
            <person name="Richards S."/>
            <person name="Belles X."/>
            <person name="Korb J."/>
            <person name="Bornberg-Bauer E."/>
        </authorList>
    </citation>
    <scope>NUCLEOTIDE SEQUENCE [LARGE SCALE GENOMIC DNA]</scope>
    <source>
        <tissue evidence="5">Whole body</tissue>
    </source>
</reference>
<dbReference type="AlphaFoldDB" id="A0A2J7Q7T2"/>
<dbReference type="EMBL" id="NEVH01017440">
    <property type="protein sequence ID" value="PNF24642.1"/>
    <property type="molecule type" value="Genomic_DNA"/>
</dbReference>
<accession>A0A2J7Q7T2</accession>
<dbReference type="Proteomes" id="UP000235965">
    <property type="component" value="Unassembled WGS sequence"/>
</dbReference>
<comment type="caution">
    <text evidence="5">The sequence shown here is derived from an EMBL/GenBank/DDBJ whole genome shotgun (WGS) entry which is preliminary data.</text>
</comment>
<evidence type="ECO:0000259" key="4">
    <source>
        <dbReference type="Pfam" id="PF00326"/>
    </source>
</evidence>
<dbReference type="SUPFAM" id="SSF53474">
    <property type="entry name" value="alpha/beta-Hydrolases"/>
    <property type="match status" value="1"/>
</dbReference>
<evidence type="ECO:0000256" key="2">
    <source>
        <dbReference type="ARBA" id="ARBA00023180"/>
    </source>
</evidence>
<evidence type="ECO:0000256" key="1">
    <source>
        <dbReference type="ARBA" id="ARBA00010036"/>
    </source>
</evidence>
<dbReference type="GO" id="GO:0005886">
    <property type="term" value="C:plasma membrane"/>
    <property type="evidence" value="ECO:0007669"/>
    <property type="project" value="TreeGrafter"/>
</dbReference>
<name>A0A2J7Q7T2_9NEOP</name>
<comment type="similarity">
    <text evidence="1">Belongs to the peptidase S9B family. DPPIV subfamily.</text>
</comment>
<keyword evidence="6" id="KW-1185">Reference proteome</keyword>